<dbReference type="SMART" id="SM00225">
    <property type="entry name" value="BTB"/>
    <property type="match status" value="1"/>
</dbReference>
<evidence type="ECO:0000256" key="8">
    <source>
        <dbReference type="SAM" id="MobiDB-lite"/>
    </source>
</evidence>
<keyword evidence="3" id="KW-0677">Repeat</keyword>
<keyword evidence="2" id="KW-0479">Metal-binding</keyword>
<dbReference type="EMBL" id="GDQN01007253">
    <property type="protein sequence ID" value="JAT83801.1"/>
    <property type="molecule type" value="Transcribed_RNA"/>
</dbReference>
<evidence type="ECO:0000256" key="3">
    <source>
        <dbReference type="ARBA" id="ARBA00022737"/>
    </source>
</evidence>
<comment type="subcellular location">
    <subcellularLocation>
        <location evidence="1">Nucleus</location>
    </subcellularLocation>
</comment>
<dbReference type="PROSITE" id="PS00028">
    <property type="entry name" value="ZINC_FINGER_C2H2_1"/>
    <property type="match status" value="2"/>
</dbReference>
<dbReference type="SUPFAM" id="SSF54695">
    <property type="entry name" value="POZ domain"/>
    <property type="match status" value="1"/>
</dbReference>
<dbReference type="EMBL" id="GDQN01008971">
    <property type="protein sequence ID" value="JAT82083.1"/>
    <property type="molecule type" value="Transcribed_RNA"/>
</dbReference>
<dbReference type="InterPro" id="IPR036236">
    <property type="entry name" value="Znf_C2H2_sf"/>
</dbReference>
<dbReference type="OrthoDB" id="10069414at2759"/>
<dbReference type="Gene3D" id="3.30.160.60">
    <property type="entry name" value="Classic Zinc Finger"/>
    <property type="match status" value="1"/>
</dbReference>
<dbReference type="Gene3D" id="3.30.710.10">
    <property type="entry name" value="Potassium Channel Kv1.1, Chain A"/>
    <property type="match status" value="1"/>
</dbReference>
<feature type="compositionally biased region" description="Polar residues" evidence="8">
    <location>
        <begin position="155"/>
        <end position="168"/>
    </location>
</feature>
<evidence type="ECO:0000256" key="6">
    <source>
        <dbReference type="ARBA" id="ARBA00023242"/>
    </source>
</evidence>
<dbReference type="PROSITE" id="PS50097">
    <property type="entry name" value="BTB"/>
    <property type="match status" value="1"/>
</dbReference>
<feature type="region of interest" description="Disordered" evidence="8">
    <location>
        <begin position="1027"/>
        <end position="1074"/>
    </location>
</feature>
<evidence type="ECO:0000313" key="11">
    <source>
        <dbReference type="EMBL" id="JAT82083.1"/>
    </source>
</evidence>
<dbReference type="GO" id="GO:0000981">
    <property type="term" value="F:DNA-binding transcription factor activity, RNA polymerase II-specific"/>
    <property type="evidence" value="ECO:0007669"/>
    <property type="project" value="TreeGrafter"/>
</dbReference>
<feature type="compositionally biased region" description="Basic and acidic residues" evidence="8">
    <location>
        <begin position="1166"/>
        <end position="1181"/>
    </location>
</feature>
<evidence type="ECO:0000256" key="1">
    <source>
        <dbReference type="ARBA" id="ARBA00004123"/>
    </source>
</evidence>
<keyword evidence="5" id="KW-0862">Zinc</keyword>
<dbReference type="PROSITE" id="PS50157">
    <property type="entry name" value="ZINC_FINGER_C2H2_2"/>
    <property type="match status" value="1"/>
</dbReference>
<feature type="domain" description="C2H2-type" evidence="10">
    <location>
        <begin position="584"/>
        <end position="611"/>
    </location>
</feature>
<proteinExistence type="predicted"/>
<name>A0A1E1W518_PECGO</name>
<evidence type="ECO:0000256" key="5">
    <source>
        <dbReference type="ARBA" id="ARBA00022833"/>
    </source>
</evidence>
<evidence type="ECO:0000313" key="12">
    <source>
        <dbReference type="EMBL" id="JAT83801.1"/>
    </source>
</evidence>
<keyword evidence="4 7" id="KW-0863">Zinc-finger</keyword>
<evidence type="ECO:0008006" key="13">
    <source>
        <dbReference type="Google" id="ProtNLM"/>
    </source>
</evidence>
<feature type="non-terminal residue" evidence="11">
    <location>
        <position position="1223"/>
    </location>
</feature>
<dbReference type="GO" id="GO:0008270">
    <property type="term" value="F:zinc ion binding"/>
    <property type="evidence" value="ECO:0007669"/>
    <property type="project" value="UniProtKB-KW"/>
</dbReference>
<feature type="domain" description="BTB" evidence="9">
    <location>
        <begin position="32"/>
        <end position="99"/>
    </location>
</feature>
<evidence type="ECO:0000259" key="9">
    <source>
        <dbReference type="PROSITE" id="PS50097"/>
    </source>
</evidence>
<feature type="compositionally biased region" description="Basic and acidic residues" evidence="8">
    <location>
        <begin position="1199"/>
        <end position="1223"/>
    </location>
</feature>
<dbReference type="PANTHER" id="PTHR24394:SF38">
    <property type="entry name" value="CENTROSOME-ASSOCIATED ZINC FINGER PROTEIN CP190"/>
    <property type="match status" value="1"/>
</dbReference>
<evidence type="ECO:0000256" key="2">
    <source>
        <dbReference type="ARBA" id="ARBA00022723"/>
    </source>
</evidence>
<evidence type="ECO:0000259" key="10">
    <source>
        <dbReference type="PROSITE" id="PS50157"/>
    </source>
</evidence>
<feature type="region of interest" description="Disordered" evidence="8">
    <location>
        <begin position="148"/>
        <end position="171"/>
    </location>
</feature>
<sequence length="1223" mass="139151">MNDPDVKLVKVDNWGIYFLQRLKHFFNRTDYCDLTLQFQDNAQLKVHRLVISACTEYFELLERTCEMYEDCLVMPDDLQADVVVPIVNFMYTGQLEFKMDSLERLYQTSQIMSMPVLTKLLDAHRNQAALQPIKPPLTYNYVKRSYSKSKDANSKAKQTVNSTSSSHSQMKRPFNVAFGNVHSNQKEIKKTQKPEASSNTEFVQIYNSQNLNNTPPSRKVTLRDPRPTRYELPEELDTDNIFDNSFSTISYTTQPLMVHPETTKHYPSQRPRLFGETSGARKLGSETSTLDIVECKKVSNNDSIFDDDEAELEDTDIFQIKDSTTSTTHKVSNQLFDQIIDQPEGPKVTIETKDSKQASNIDHAKIISEVLKKYPHLVKSNKNIKLKILNTPTSTPSKTKTNKRQRNSYISFEGSETKVKDETPDYTYETDVIDSKEAARLIALGAENVKGPWICLICGTPGRALHFTSYYAFRRHLVDVHNEKPICNMCEYCGLKSPKRNYLLHHLLTKHGVEPPPTYRFPKCKLCNYVALTETFLARHKLIHTDHKNFRCNVCPASFHTSVQLLAHIQNTGHKYSADKKPNLQCIYCMKVFLRESNLYAHLKSHHKELAKADGIIDLSDEELELRKEEEPAQATSIKFEPREHVKSEFEEVETKYKIRPDGNIEVINTRKTHQPKSTKQKILNIGFETSEVKPVEKNKPVQSVTDIQDNDSEEIVVIDNNEYIMRDNQLIPRKKTNNDYHIPEMNSAETSQILTPSTSLDYSSINEENLQEHKMLTKKSTNINRPIQIVVSNEEEYKALMNSNHSIIFDDGDANKTLTVLSTPDNATTLDLDNTQSNDMMIIPDNYSLNVSEALPVDNSNIVVVYSHPVDEQNKQYQIITSQDIGAQFVQSSAVITQNFETLTTSAPVMDAHVIHTQVAESWQNNIQETQEVTIVGQSEMIPVGTGSNINMSDLPEVTLTPEKSQKALVQENETEVDLNQPNDGSLDIEPTEEASNISSTPMEVYVSTEMTPDDTSTVNIPVVENTPKEHLPDVTQDAQDQGTAEEQQLIEQSSVEEQSAGETEDTLEKTGEHYKLQNTEIETTTTTESKEVSNITAVTDDNEIPTKVNNVGPIPEVIKEQIQSLASEWSEDECETEGQEQVTEEIDKNLEESVPAVEESEESQEMRESHSIVESREMEESNVMEESGVMEESQDMEEPHEIEESHEMEELHEMEESHDME</sequence>
<feature type="region of interest" description="Disordered" evidence="8">
    <location>
        <begin position="972"/>
        <end position="1002"/>
    </location>
</feature>
<dbReference type="SMART" id="SM00355">
    <property type="entry name" value="ZnF_C2H2"/>
    <property type="match status" value="5"/>
</dbReference>
<dbReference type="InterPro" id="IPR013087">
    <property type="entry name" value="Znf_C2H2_type"/>
</dbReference>
<keyword evidence="6" id="KW-0539">Nucleus</keyword>
<dbReference type="GO" id="GO:0005634">
    <property type="term" value="C:nucleus"/>
    <property type="evidence" value="ECO:0007669"/>
    <property type="project" value="UniProtKB-SubCell"/>
</dbReference>
<dbReference type="AlphaFoldDB" id="A0A1E1W518"/>
<dbReference type="InterPro" id="IPR011333">
    <property type="entry name" value="SKP1/BTB/POZ_sf"/>
</dbReference>
<gene>
    <name evidence="12" type="ORF">g.8660</name>
    <name evidence="11" type="ORF">g.8662</name>
</gene>
<dbReference type="Pfam" id="PF00651">
    <property type="entry name" value="BTB"/>
    <property type="match status" value="1"/>
</dbReference>
<reference evidence="11" key="1">
    <citation type="submission" date="2015-09" db="EMBL/GenBank/DDBJ databases">
        <title>De novo assembly of Pectinophora gossypiella (Pink Bollworm) gut transcriptome.</title>
        <authorList>
            <person name="Tassone E.E."/>
        </authorList>
    </citation>
    <scope>NUCLEOTIDE SEQUENCE</scope>
</reference>
<protein>
    <recommendedName>
        <fullName evidence="13">BTB domain-containing protein</fullName>
    </recommendedName>
</protein>
<dbReference type="SUPFAM" id="SSF57667">
    <property type="entry name" value="beta-beta-alpha zinc fingers"/>
    <property type="match status" value="1"/>
</dbReference>
<organism evidence="11">
    <name type="scientific">Pectinophora gossypiella</name>
    <name type="common">Cotton pink bollworm</name>
    <name type="synonym">Depressaria gossypiella</name>
    <dbReference type="NCBI Taxonomy" id="13191"/>
    <lineage>
        <taxon>Eukaryota</taxon>
        <taxon>Metazoa</taxon>
        <taxon>Ecdysozoa</taxon>
        <taxon>Arthropoda</taxon>
        <taxon>Hexapoda</taxon>
        <taxon>Insecta</taxon>
        <taxon>Pterygota</taxon>
        <taxon>Neoptera</taxon>
        <taxon>Endopterygota</taxon>
        <taxon>Lepidoptera</taxon>
        <taxon>Glossata</taxon>
        <taxon>Ditrysia</taxon>
        <taxon>Gelechioidea</taxon>
        <taxon>Gelechiidae</taxon>
        <taxon>Apatetrinae</taxon>
        <taxon>Pectinophora</taxon>
    </lineage>
</organism>
<dbReference type="PANTHER" id="PTHR24394">
    <property type="entry name" value="ZINC FINGER PROTEIN"/>
    <property type="match status" value="1"/>
</dbReference>
<evidence type="ECO:0000256" key="7">
    <source>
        <dbReference type="PROSITE-ProRule" id="PRU00042"/>
    </source>
</evidence>
<feature type="compositionally biased region" description="Polar residues" evidence="8">
    <location>
        <begin position="1038"/>
        <end position="1063"/>
    </location>
</feature>
<evidence type="ECO:0000256" key="4">
    <source>
        <dbReference type="ARBA" id="ARBA00022771"/>
    </source>
</evidence>
<dbReference type="InterPro" id="IPR000210">
    <property type="entry name" value="BTB/POZ_dom"/>
</dbReference>
<accession>A0A1E1W518</accession>
<feature type="region of interest" description="Disordered" evidence="8">
    <location>
        <begin position="1153"/>
        <end position="1223"/>
    </location>
</feature>
<feature type="compositionally biased region" description="Acidic residues" evidence="8">
    <location>
        <begin position="1182"/>
        <end position="1198"/>
    </location>
</feature>